<organism evidence="1 2">
    <name type="scientific">Nocardioides aquaticus</name>
    <dbReference type="NCBI Taxonomy" id="160826"/>
    <lineage>
        <taxon>Bacteria</taxon>
        <taxon>Bacillati</taxon>
        <taxon>Actinomycetota</taxon>
        <taxon>Actinomycetes</taxon>
        <taxon>Propionibacteriales</taxon>
        <taxon>Nocardioidaceae</taxon>
        <taxon>Nocardioides</taxon>
    </lineage>
</organism>
<reference evidence="1 2" key="1">
    <citation type="submission" date="2021-05" db="EMBL/GenBank/DDBJ databases">
        <title>Complete genome of Nocardioides aquaticus KCTC 9944T isolated from meromictic and hypersaline Ekho Lake, Antarctica.</title>
        <authorList>
            <person name="Hwang K."/>
            <person name="Kim K.M."/>
            <person name="Choe H."/>
        </authorList>
    </citation>
    <scope>NUCLEOTIDE SEQUENCE [LARGE SCALE GENOMIC DNA]</scope>
    <source>
        <strain evidence="1 2">KCTC 9944</strain>
    </source>
</reference>
<keyword evidence="2" id="KW-1185">Reference proteome</keyword>
<name>A0ABX8EMP8_9ACTN</name>
<accession>A0ABX8EMP8</accession>
<dbReference type="EMBL" id="CP075371">
    <property type="protein sequence ID" value="QVT81382.1"/>
    <property type="molecule type" value="Genomic_DNA"/>
</dbReference>
<evidence type="ECO:0000313" key="1">
    <source>
        <dbReference type="EMBL" id="QVT81382.1"/>
    </source>
</evidence>
<proteinExistence type="predicted"/>
<sequence length="240" mass="23925">MILHGARVGLAGAAVLVVTSGCGVAGTGVQPGAAATVGDATVSSSTVDEYAAYFCDALDDGALGEVGAVPGAELKQGVAGNLTRRLAAEQFAEDLDITPDDYYQQVAAQAEASLTALPDDATDALVEVQSTQAYVDSVALVAGEEALVAEGDPDPGPDAAQERGQALFAEWLADQDVEIDPALGVELDDTGALTPVDGSTSVAASDLAVAAATSPVDEAGQPVPGYSDYVASLPASQRCG</sequence>
<evidence type="ECO:0000313" key="2">
    <source>
        <dbReference type="Proteomes" id="UP000679307"/>
    </source>
</evidence>
<dbReference type="Proteomes" id="UP000679307">
    <property type="component" value="Chromosome"/>
</dbReference>
<dbReference type="PROSITE" id="PS51257">
    <property type="entry name" value="PROKAR_LIPOPROTEIN"/>
    <property type="match status" value="1"/>
</dbReference>
<protein>
    <submittedName>
        <fullName evidence="1">Uncharacterized protein</fullName>
    </submittedName>
</protein>
<dbReference type="RefSeq" id="WP_214056764.1">
    <property type="nucleotide sequence ID" value="NZ_BAAAHS010000069.1"/>
</dbReference>
<gene>
    <name evidence="1" type="ORF">ENKNEFLB_03791</name>
</gene>